<dbReference type="AlphaFoldDB" id="A0A9X2S8I4"/>
<organism evidence="1 2">
    <name type="scientific">Paenibacillus soyae</name>
    <dbReference type="NCBI Taxonomy" id="2969249"/>
    <lineage>
        <taxon>Bacteria</taxon>
        <taxon>Bacillati</taxon>
        <taxon>Bacillota</taxon>
        <taxon>Bacilli</taxon>
        <taxon>Bacillales</taxon>
        <taxon>Paenibacillaceae</taxon>
        <taxon>Paenibacillus</taxon>
    </lineage>
</organism>
<accession>A0A9X2S8I4</accession>
<dbReference type="InterPro" id="IPR011749">
    <property type="entry name" value="CHP02243"/>
</dbReference>
<dbReference type="NCBIfam" id="TIGR02243">
    <property type="entry name" value="putative baseplate assembly protein"/>
    <property type="match status" value="1"/>
</dbReference>
<dbReference type="RefSeq" id="WP_257441980.1">
    <property type="nucleotide sequence ID" value="NZ_JANIPJ010000001.1"/>
</dbReference>
<dbReference type="EMBL" id="JANIPJ010000001">
    <property type="protein sequence ID" value="MCR2802448.1"/>
    <property type="molecule type" value="Genomic_DNA"/>
</dbReference>
<keyword evidence="2" id="KW-1185">Reference proteome</keyword>
<name>A0A9X2S8I4_9BACL</name>
<comment type="caution">
    <text evidence="1">The sequence shown here is derived from an EMBL/GenBank/DDBJ whole genome shotgun (WGS) entry which is preliminary data.</text>
</comment>
<dbReference type="Proteomes" id="UP001141950">
    <property type="component" value="Unassembled WGS sequence"/>
</dbReference>
<evidence type="ECO:0000313" key="2">
    <source>
        <dbReference type="Proteomes" id="UP001141950"/>
    </source>
</evidence>
<gene>
    <name evidence="1" type="ORF">NQZ67_01015</name>
</gene>
<proteinExistence type="predicted"/>
<sequence>MLPRLPLDDRTYAEIVQQSRKIIPKRMPEWTDENAHDPGMTMLEMLAWLTEMQRYYISRVPDRNKRKFLDLLGVAPRDTESARTLVQFSGVTEAIHIPRGTKLMAEDQMFETERSIRLHPLALDRIICRTEREANDVTAWSDHLHVAFQPFGTDAKRGARLYISFDRELEPGELATLTFKLLKHDESLRDVYDAAEEGELASLIPSARLSWKAYCWDEQAAKASWMPLQVVRDETAHFSTSGSFAFRIGAPMRSVVVHPAADKPRYWISCTIEEGGYELPPRISGLMLHTVMASQRDTLCEYMEYETTGEPGQSFVLDTYLAMHGEMRVQIGGGEQGWTELPLGQFEVERRPGGDGVSVKLASVPDDPPLAPGTRVRLIASVPGFYRYSAIGSGNGLPNQAVEAYDLACRKKTALGLQVARRERDGTLRWEDWSAVEDFDRSGPYDRHYVYMPEKRVILFGNGEKGAIPEASPDANIGLIACELGGGARGNVKPGLIREWASKAGRTASVAVSNPFYAHGGSEAETLQETLLRAQMELKQTFRAVTEEDYEILAKETPGVEVARVKAIPLYKPGLSDYPREKAHGQISVVVVPYGHTETPSPSPGFLRTVQHHLDSRRLIATELHVIPPLYVRITVHAAIVVEPQYADDSRKLAELLKELLRPLGGRDGREGWEFGRTVYKGDIYNALTKASGVVFVQDLWLDADGAQAKKTAGGDIQLPPHGLVYSGEHEIELISRTRL</sequence>
<protein>
    <submittedName>
        <fullName evidence="1">Baseplate assembly protein</fullName>
    </submittedName>
</protein>
<reference evidence="1" key="1">
    <citation type="submission" date="2022-08" db="EMBL/GenBank/DDBJ databases">
        <title>The genomic sequence of strain Paenibacillus sp. SCIV0701.</title>
        <authorList>
            <person name="Zhao H."/>
        </authorList>
    </citation>
    <scope>NUCLEOTIDE SEQUENCE</scope>
    <source>
        <strain evidence="1">SCIV0701</strain>
    </source>
</reference>
<evidence type="ECO:0000313" key="1">
    <source>
        <dbReference type="EMBL" id="MCR2802448.1"/>
    </source>
</evidence>